<dbReference type="eggNOG" id="COG0332">
    <property type="taxonomic scope" value="Bacteria"/>
</dbReference>
<evidence type="ECO:0000313" key="5">
    <source>
        <dbReference type="Proteomes" id="UP000000602"/>
    </source>
</evidence>
<organism evidence="4 5">
    <name type="scientific">Desulfotalea psychrophila (strain LSv54 / DSM 12343)</name>
    <dbReference type="NCBI Taxonomy" id="177439"/>
    <lineage>
        <taxon>Bacteria</taxon>
        <taxon>Pseudomonadati</taxon>
        <taxon>Thermodesulfobacteriota</taxon>
        <taxon>Desulfobulbia</taxon>
        <taxon>Desulfobulbales</taxon>
        <taxon>Desulfocapsaceae</taxon>
        <taxon>Desulfotalea</taxon>
    </lineage>
</organism>
<name>Q6AM79_DESPS</name>
<evidence type="ECO:0000313" key="4">
    <source>
        <dbReference type="EMBL" id="CAG36546.1"/>
    </source>
</evidence>
<gene>
    <name evidence="4" type="ordered locus">DP1817</name>
</gene>
<evidence type="ECO:0000256" key="2">
    <source>
        <dbReference type="ARBA" id="ARBA00023315"/>
    </source>
</evidence>
<sequence length="382" mass="42525">MSVYITDIASFLPNAPVDNEQMEEILGMVNQLPSRTRRIILRNNRIKTRYYAIDPVTGETTHSNTQLTAEAVRRLRPAANFQLDEIECLCCGTSSPDQLMPGHAPMVHGELGNAACEVMTAAGICTSGMTAMRYAWLNVLAGQSSNAVATGSELASTFMRSRLCNSVVSEEKIEQMEKQPVLSFEADFLRWMLSDGAGAAYLTNAPRAEGLSLKIEWIDLLSFAHELPTCMYAGASKGKSGALVGWREHAPVDALSQGAMLIKQDVKLLNEEIITTAVERTLPRLIEKYDLQAEEIDWFLPHYSSDYFRLAFYERMEKIGFAIPLDRWFTNLTSKGNTGSASIYIILAELFHSGRIKRGEKILCFIPESGRFSMCYMLLTAC</sequence>
<dbReference type="RefSeq" id="WP_011189058.1">
    <property type="nucleotide sequence ID" value="NC_006138.1"/>
</dbReference>
<dbReference type="NCBIfam" id="NF005293">
    <property type="entry name" value="PRK06816.1"/>
    <property type="match status" value="1"/>
</dbReference>
<proteinExistence type="predicted"/>
<dbReference type="InterPro" id="IPR013747">
    <property type="entry name" value="ACP_syn_III_C"/>
</dbReference>
<accession>Q6AM79</accession>
<feature type="domain" description="Beta-ketoacyl-[acyl-carrier-protein] synthase III C-terminal" evidence="3">
    <location>
        <begin position="287"/>
        <end position="364"/>
    </location>
</feature>
<reference evidence="5" key="1">
    <citation type="journal article" date="2004" name="Environ. Microbiol.">
        <title>The genome of Desulfotalea psychrophila, a sulfate-reducing bacterium from permanently cold Arctic sediments.</title>
        <authorList>
            <person name="Rabus R."/>
            <person name="Ruepp A."/>
            <person name="Frickey T."/>
            <person name="Rattei T."/>
            <person name="Fartmann B."/>
            <person name="Stark M."/>
            <person name="Bauer M."/>
            <person name="Zibat A."/>
            <person name="Lombardot T."/>
            <person name="Becker I."/>
            <person name="Amann J."/>
            <person name="Gellner K."/>
            <person name="Teeling H."/>
            <person name="Leuschner W.D."/>
            <person name="Gloeckner F.-O."/>
            <person name="Lupas A.N."/>
            <person name="Amann R."/>
            <person name="Klenk H.-P."/>
        </authorList>
    </citation>
    <scope>NUCLEOTIDE SEQUENCE [LARGE SCALE GENOMIC DNA]</scope>
    <source>
        <strain evidence="5">DSM 12343 / LSv54</strain>
    </source>
</reference>
<evidence type="ECO:0000259" key="3">
    <source>
        <dbReference type="Pfam" id="PF08541"/>
    </source>
</evidence>
<dbReference type="SUPFAM" id="SSF53901">
    <property type="entry name" value="Thiolase-like"/>
    <property type="match status" value="1"/>
</dbReference>
<keyword evidence="1" id="KW-0808">Transferase</keyword>
<dbReference type="Gene3D" id="3.40.47.10">
    <property type="match status" value="2"/>
</dbReference>
<keyword evidence="5" id="KW-1185">Reference proteome</keyword>
<dbReference type="GO" id="GO:0044550">
    <property type="term" value="P:secondary metabolite biosynthetic process"/>
    <property type="evidence" value="ECO:0007669"/>
    <property type="project" value="TreeGrafter"/>
</dbReference>
<dbReference type="InterPro" id="IPR016039">
    <property type="entry name" value="Thiolase-like"/>
</dbReference>
<dbReference type="PANTHER" id="PTHR34069:SF3">
    <property type="entry name" value="ACYL-COA:ACYL-COA ALKYLTRANSFERASE"/>
    <property type="match status" value="1"/>
</dbReference>
<keyword evidence="2" id="KW-0012">Acyltransferase</keyword>
<dbReference type="EMBL" id="CR522870">
    <property type="protein sequence ID" value="CAG36546.1"/>
    <property type="molecule type" value="Genomic_DNA"/>
</dbReference>
<dbReference type="AlphaFoldDB" id="Q6AM79"/>
<dbReference type="STRING" id="177439.DP1817"/>
<dbReference type="KEGG" id="dps:DP1817"/>
<dbReference type="OrthoDB" id="2514738at2"/>
<dbReference type="HOGENOM" id="CLU_064081_1_0_7"/>
<dbReference type="PANTHER" id="PTHR34069">
    <property type="entry name" value="3-OXOACYL-[ACYL-CARRIER-PROTEIN] SYNTHASE 3"/>
    <property type="match status" value="1"/>
</dbReference>
<evidence type="ECO:0000256" key="1">
    <source>
        <dbReference type="ARBA" id="ARBA00022679"/>
    </source>
</evidence>
<dbReference type="GO" id="GO:0016746">
    <property type="term" value="F:acyltransferase activity"/>
    <property type="evidence" value="ECO:0007669"/>
    <property type="project" value="UniProtKB-KW"/>
</dbReference>
<dbReference type="Proteomes" id="UP000000602">
    <property type="component" value="Chromosome"/>
</dbReference>
<dbReference type="CDD" id="cd00827">
    <property type="entry name" value="init_cond_enzymes"/>
    <property type="match status" value="1"/>
</dbReference>
<protein>
    <submittedName>
        <fullName evidence="4">Related to 3-oxoacyl-[acyl-carrier-protein] synthase III</fullName>
    </submittedName>
</protein>
<dbReference type="Pfam" id="PF08541">
    <property type="entry name" value="ACP_syn_III_C"/>
    <property type="match status" value="1"/>
</dbReference>